<sequence>MFPRMKKQAGNLYIVAIFVIVVMGFLAAALSRMEWSNQDALSRDLLGTKAWFAAHSLNEFALTQLYPVGASAAVSSVCEDNWSRVVSAAGNLIAQYSGCSASLACNKLGELNDEGIFKVESSVLCGTGLYQVERVQEVLVKE</sequence>
<name>A0AAX2LQT6_VIBFL</name>
<evidence type="ECO:0000313" key="3">
    <source>
        <dbReference type="EMBL" id="SUP28639.1"/>
    </source>
</evidence>
<evidence type="ECO:0000313" key="5">
    <source>
        <dbReference type="Proteomes" id="UP000254626"/>
    </source>
</evidence>
<keyword evidence="1" id="KW-1133">Transmembrane helix</keyword>
<accession>A0AAX2LQT6</accession>
<reference evidence="2" key="2">
    <citation type="submission" date="2018-01" db="EMBL/GenBank/DDBJ databases">
        <title>FDA dAtabase for Regulatory Grade micrObial Sequences (FDA-ARGOS): Supporting development and validation of Infectious Disease Dx tests.</title>
        <authorList>
            <person name="Hoffmann M."/>
            <person name="Allard M."/>
            <person name="Evans P."/>
            <person name="Brown E."/>
            <person name="Tallon L."/>
            <person name="Sadzewicz L."/>
            <person name="Sengamalay N."/>
            <person name="Ott S."/>
            <person name="Godinez A."/>
            <person name="Nagaraj S."/>
            <person name="Vyas G."/>
            <person name="Aluvathingal J."/>
            <person name="Nadendla S."/>
            <person name="Geyer C."/>
            <person name="Sichtig H."/>
        </authorList>
    </citation>
    <scope>NUCLEOTIDE SEQUENCE</scope>
    <source>
        <strain evidence="2">ATCC 33809</strain>
    </source>
</reference>
<feature type="transmembrane region" description="Helical" evidence="1">
    <location>
        <begin position="12"/>
        <end position="30"/>
    </location>
</feature>
<dbReference type="GeneID" id="29387231"/>
<keyword evidence="4" id="KW-1185">Reference proteome</keyword>
<dbReference type="Proteomes" id="UP000254626">
    <property type="component" value="Unassembled WGS sequence"/>
</dbReference>
<evidence type="ECO:0000313" key="2">
    <source>
        <dbReference type="EMBL" id="AMF95440.1"/>
    </source>
</evidence>
<reference evidence="4" key="1">
    <citation type="submission" date="2015-12" db="EMBL/GenBank/DDBJ databases">
        <title>FDA dAtabase for Regulatory Grade micrObial Sequences (FDA-ARGOS): Supporting development and validation of Infectious Disease Dx tests.</title>
        <authorList>
            <person name="Hoffmann M."/>
            <person name="Allard M."/>
            <person name="Evans P."/>
            <person name="Brown E."/>
            <person name="Tallon L.J."/>
            <person name="Sadzewicz L."/>
            <person name="Sengamalay N."/>
            <person name="Ott S."/>
            <person name="Godinez A."/>
            <person name="Nagaraj S."/>
            <person name="Vyas G."/>
            <person name="Aluvathingal J."/>
            <person name="Nadendla S."/>
            <person name="Geyer C."/>
            <person name="Sichtig H."/>
        </authorList>
    </citation>
    <scope>NUCLEOTIDE SEQUENCE [LARGE SCALE GENOMIC DNA]</scope>
    <source>
        <strain evidence="4">ATCC 33809</strain>
    </source>
</reference>
<keyword evidence="1" id="KW-0812">Transmembrane</keyword>
<dbReference type="EMBL" id="CP014035">
    <property type="protein sequence ID" value="AMF95440.1"/>
    <property type="molecule type" value="Genomic_DNA"/>
</dbReference>
<dbReference type="EMBL" id="UHIP01000001">
    <property type="protein sequence ID" value="SUP28639.1"/>
    <property type="molecule type" value="Genomic_DNA"/>
</dbReference>
<proteinExistence type="predicted"/>
<dbReference type="KEGG" id="vfl:AL536_18730"/>
<reference evidence="3 5" key="3">
    <citation type="submission" date="2018-06" db="EMBL/GenBank/DDBJ databases">
        <authorList>
            <consortium name="Pathogen Informatics"/>
            <person name="Doyle S."/>
        </authorList>
    </citation>
    <scope>NUCLEOTIDE SEQUENCE [LARGE SCALE GENOMIC DNA]</scope>
    <source>
        <strain evidence="3 5">NCTC11327</strain>
    </source>
</reference>
<dbReference type="Proteomes" id="UP000057088">
    <property type="component" value="Chromosome 2"/>
</dbReference>
<evidence type="ECO:0000313" key="4">
    <source>
        <dbReference type="Proteomes" id="UP000057088"/>
    </source>
</evidence>
<keyword evidence="1" id="KW-0472">Membrane</keyword>
<evidence type="ECO:0000256" key="1">
    <source>
        <dbReference type="SAM" id="Phobius"/>
    </source>
</evidence>
<protein>
    <submittedName>
        <fullName evidence="3">MSHA biogenesis protein MshP</fullName>
    </submittedName>
</protein>
<organism evidence="3 5">
    <name type="scientific">Vibrio fluvialis</name>
    <dbReference type="NCBI Taxonomy" id="676"/>
    <lineage>
        <taxon>Bacteria</taxon>
        <taxon>Pseudomonadati</taxon>
        <taxon>Pseudomonadota</taxon>
        <taxon>Gammaproteobacteria</taxon>
        <taxon>Vibrionales</taxon>
        <taxon>Vibrionaceae</taxon>
        <taxon>Vibrio</taxon>
    </lineage>
</organism>
<dbReference type="AlphaFoldDB" id="A0AAX2LQT6"/>
<gene>
    <name evidence="2" type="ORF">AL536_18730</name>
    <name evidence="3" type="ORF">NCTC11327_02507</name>
</gene>
<dbReference type="RefSeq" id="WP_061056929.1">
    <property type="nucleotide sequence ID" value="NZ_CABLBX010000018.1"/>
</dbReference>